<evidence type="ECO:0000313" key="4">
    <source>
        <dbReference type="RefSeq" id="XP_017856712.1"/>
    </source>
</evidence>
<feature type="signal peptide" evidence="2">
    <location>
        <begin position="1"/>
        <end position="20"/>
    </location>
</feature>
<feature type="region of interest" description="Disordered" evidence="1">
    <location>
        <begin position="261"/>
        <end position="283"/>
    </location>
</feature>
<dbReference type="Proteomes" id="UP000694904">
    <property type="component" value="Chromosome 3"/>
</dbReference>
<reference evidence="3" key="1">
    <citation type="journal article" date="1997" name="Nucleic Acids Res.">
        <title>tRNAscan-SE: a program for improved detection of transfer RNA genes in genomic sequence.</title>
        <authorList>
            <person name="Lowe T.M."/>
            <person name="Eddy S.R."/>
        </authorList>
    </citation>
    <scope>NUCLEOTIDE SEQUENCE [LARGE SCALE GENOMIC DNA]</scope>
</reference>
<accession>A0ABM1NP26</accession>
<name>A0ABM1NP26_DROAR</name>
<feature type="chain" id="PRO_5046452165" evidence="2">
    <location>
        <begin position="21"/>
        <end position="370"/>
    </location>
</feature>
<sequence length="370" mass="41801">MSRSWLALGLSLVFLPWLGAQKGTVCHERVPQRANRTNEEVGWSLREVCCKGYEGTPGGCRPRCNPRCVNAQCTAPQQCTCDLGYEILSEHEFSNAGCQPKCHACRNGDCISPGRCRCWPGYAKSRKSLSCQPVPQLLQPAEQCESRCRSTRWLKYFSWSHLLSGRTPNTVPICRQNQTEPCLQLDRCVCNSLSERLICQDPAQRLPQQYVCSDPVDQTVKTHPELLTESLDAGSSINRIVNIKQVHKQDRKNRDYENYLSSNADLKDHRNPSINTDRNTTNQLHPKDQRIEIGSVDDAIDGTDQTAMIYQADPLSTTATSWMTPLIDHSTPIDQNQHNPFFSTDDIEQLNHDGTQAKSIERTLKNEIKN</sequence>
<keyword evidence="3" id="KW-1185">Reference proteome</keyword>
<dbReference type="GeneID" id="108609502"/>
<dbReference type="Gene3D" id="2.10.25.10">
    <property type="entry name" value="Laminin"/>
    <property type="match status" value="2"/>
</dbReference>
<gene>
    <name evidence="4" type="primary">LOC108609502</name>
</gene>
<reference evidence="3" key="2">
    <citation type="journal article" date="2016" name="G3 (Bethesda)">
        <title>Genome Evolution in Three Species of Cactophilic Drosophila.</title>
        <authorList>
            <person name="Sanchez-Flores A."/>
            <person name="Penazola F."/>
            <person name="Carpinteyro-Ponce J."/>
            <person name="Nazario-Yepiz N."/>
            <person name="Abreu-Goodger C."/>
            <person name="Machado C.A."/>
            <person name="Markow T.A."/>
        </authorList>
    </citation>
    <scope>NUCLEOTIDE SEQUENCE [LARGE SCALE GENOMIC DNA]</scope>
</reference>
<feature type="compositionally biased region" description="Polar residues" evidence="1">
    <location>
        <begin position="272"/>
        <end position="283"/>
    </location>
</feature>
<evidence type="ECO:0000256" key="1">
    <source>
        <dbReference type="SAM" id="MobiDB-lite"/>
    </source>
</evidence>
<evidence type="ECO:0000313" key="3">
    <source>
        <dbReference type="Proteomes" id="UP000694904"/>
    </source>
</evidence>
<evidence type="ECO:0000256" key="2">
    <source>
        <dbReference type="SAM" id="SignalP"/>
    </source>
</evidence>
<protein>
    <submittedName>
        <fullName evidence="4">Uncharacterized protein LOC108609502</fullName>
    </submittedName>
</protein>
<organism evidence="3 4">
    <name type="scientific">Drosophila arizonae</name>
    <name type="common">Fruit fly</name>
    <dbReference type="NCBI Taxonomy" id="7263"/>
    <lineage>
        <taxon>Eukaryota</taxon>
        <taxon>Metazoa</taxon>
        <taxon>Ecdysozoa</taxon>
        <taxon>Arthropoda</taxon>
        <taxon>Hexapoda</taxon>
        <taxon>Insecta</taxon>
        <taxon>Pterygota</taxon>
        <taxon>Neoptera</taxon>
        <taxon>Endopterygota</taxon>
        <taxon>Diptera</taxon>
        <taxon>Brachycera</taxon>
        <taxon>Muscomorpha</taxon>
        <taxon>Ephydroidea</taxon>
        <taxon>Drosophilidae</taxon>
        <taxon>Drosophila</taxon>
    </lineage>
</organism>
<reference evidence="4" key="3">
    <citation type="submission" date="2025-08" db="UniProtKB">
        <authorList>
            <consortium name="RefSeq"/>
        </authorList>
    </citation>
    <scope>IDENTIFICATION</scope>
    <source>
        <tissue evidence="4">Whole organism</tissue>
    </source>
</reference>
<proteinExistence type="predicted"/>
<dbReference type="RefSeq" id="XP_017856712.1">
    <property type="nucleotide sequence ID" value="XM_018001223.1"/>
</dbReference>
<keyword evidence="2" id="KW-0732">Signal</keyword>